<comment type="caution">
    <text evidence="1">The sequence shown here is derived from an EMBL/GenBank/DDBJ whole genome shotgun (WGS) entry which is preliminary data.</text>
</comment>
<sequence>MPDKVLPAGVFDINYVTEVIIAGGWVLDKAIDPSKIEHAWKQLISAWPILVSRLRKDPQTKQWQFHIPSEPSLSGSFASLHLAGSLRSHYSYPAATEVLSCNTPVENPIQIFYPFAPKSVNELLTSDRPVVHLHVTTFDDGSVIGLTAPHILSDALGYISIMKALCSVLKTGQPPPALDYTDPFVNFVPKQNEKVPAPPHWRILTMLGGLMLLLLSIWETMFRVVWENRDIYFPRSEVMRIKEEAMEDIRNRYGASTDRYVSTSDAVLAFMLKCIHASARSNAPFNLLYTATMQSLFSKPRLPYLRNTTLLIVTPTLPLSAIPRLPLGELALHIRDTLQSQMKREAVEPWLRWQLANVDKPKIFFSPWRGKYNLATNILALKPMSLDFSRAAVDENSRQVRCVWGARFEGVAPGGSRNTMGLLRDDESGGIWGYAHLPRAVWQDMRGFGRYLRD</sequence>
<organism evidence="1 2">
    <name type="scientific">Vararia minispora EC-137</name>
    <dbReference type="NCBI Taxonomy" id="1314806"/>
    <lineage>
        <taxon>Eukaryota</taxon>
        <taxon>Fungi</taxon>
        <taxon>Dikarya</taxon>
        <taxon>Basidiomycota</taxon>
        <taxon>Agaricomycotina</taxon>
        <taxon>Agaricomycetes</taxon>
        <taxon>Russulales</taxon>
        <taxon>Lachnocladiaceae</taxon>
        <taxon>Vararia</taxon>
    </lineage>
</organism>
<dbReference type="EMBL" id="MU273581">
    <property type="protein sequence ID" value="KAI0031411.1"/>
    <property type="molecule type" value="Genomic_DNA"/>
</dbReference>
<gene>
    <name evidence="1" type="ORF">K488DRAFT_52155</name>
</gene>
<keyword evidence="2" id="KW-1185">Reference proteome</keyword>
<reference evidence="1" key="2">
    <citation type="journal article" date="2022" name="New Phytol.">
        <title>Evolutionary transition to the ectomycorrhizal habit in the genomes of a hyperdiverse lineage of mushroom-forming fungi.</title>
        <authorList>
            <person name="Looney B."/>
            <person name="Miyauchi S."/>
            <person name="Morin E."/>
            <person name="Drula E."/>
            <person name="Courty P.E."/>
            <person name="Kohler A."/>
            <person name="Kuo A."/>
            <person name="LaButti K."/>
            <person name="Pangilinan J."/>
            <person name="Lipzen A."/>
            <person name="Riley R."/>
            <person name="Andreopoulos W."/>
            <person name="He G."/>
            <person name="Johnson J."/>
            <person name="Nolan M."/>
            <person name="Tritt A."/>
            <person name="Barry K.W."/>
            <person name="Grigoriev I.V."/>
            <person name="Nagy L.G."/>
            <person name="Hibbett D."/>
            <person name="Henrissat B."/>
            <person name="Matheny P.B."/>
            <person name="Labbe J."/>
            <person name="Martin F.M."/>
        </authorList>
    </citation>
    <scope>NUCLEOTIDE SEQUENCE</scope>
    <source>
        <strain evidence="1">EC-137</strain>
    </source>
</reference>
<dbReference type="Proteomes" id="UP000814128">
    <property type="component" value="Unassembled WGS sequence"/>
</dbReference>
<evidence type="ECO:0000313" key="1">
    <source>
        <dbReference type="EMBL" id="KAI0031411.1"/>
    </source>
</evidence>
<protein>
    <submittedName>
        <fullName evidence="1">Uncharacterized protein</fullName>
    </submittedName>
</protein>
<evidence type="ECO:0000313" key="2">
    <source>
        <dbReference type="Proteomes" id="UP000814128"/>
    </source>
</evidence>
<proteinExistence type="predicted"/>
<name>A0ACB8QIK7_9AGAM</name>
<reference evidence="1" key="1">
    <citation type="submission" date="2021-02" db="EMBL/GenBank/DDBJ databases">
        <authorList>
            <consortium name="DOE Joint Genome Institute"/>
            <person name="Ahrendt S."/>
            <person name="Looney B.P."/>
            <person name="Miyauchi S."/>
            <person name="Morin E."/>
            <person name="Drula E."/>
            <person name="Courty P.E."/>
            <person name="Chicoki N."/>
            <person name="Fauchery L."/>
            <person name="Kohler A."/>
            <person name="Kuo A."/>
            <person name="Labutti K."/>
            <person name="Pangilinan J."/>
            <person name="Lipzen A."/>
            <person name="Riley R."/>
            <person name="Andreopoulos W."/>
            <person name="He G."/>
            <person name="Johnson J."/>
            <person name="Barry K.W."/>
            <person name="Grigoriev I.V."/>
            <person name="Nagy L."/>
            <person name="Hibbett D."/>
            <person name="Henrissat B."/>
            <person name="Matheny P.B."/>
            <person name="Labbe J."/>
            <person name="Martin F."/>
        </authorList>
    </citation>
    <scope>NUCLEOTIDE SEQUENCE</scope>
    <source>
        <strain evidence="1">EC-137</strain>
    </source>
</reference>
<accession>A0ACB8QIK7</accession>